<dbReference type="InterPro" id="IPR000601">
    <property type="entry name" value="PKD_dom"/>
</dbReference>
<comment type="caution">
    <text evidence="2">The sequence shown here is derived from an EMBL/GenBank/DDBJ whole genome shotgun (WGS) entry which is preliminary data.</text>
</comment>
<dbReference type="Pfam" id="PF18911">
    <property type="entry name" value="PKD_4"/>
    <property type="match status" value="1"/>
</dbReference>
<evidence type="ECO:0000259" key="1">
    <source>
        <dbReference type="PROSITE" id="PS50093"/>
    </source>
</evidence>
<dbReference type="InterPro" id="IPR011050">
    <property type="entry name" value="Pectin_lyase_fold/virulence"/>
</dbReference>
<accession>X0SE73</accession>
<dbReference type="SMART" id="SM00710">
    <property type="entry name" value="PbH1"/>
    <property type="match status" value="4"/>
</dbReference>
<dbReference type="InterPro" id="IPR035986">
    <property type="entry name" value="PKD_dom_sf"/>
</dbReference>
<dbReference type="InterPro" id="IPR006626">
    <property type="entry name" value="PbH1"/>
</dbReference>
<dbReference type="SMART" id="SM00089">
    <property type="entry name" value="PKD"/>
    <property type="match status" value="1"/>
</dbReference>
<dbReference type="AlphaFoldDB" id="X0SE73"/>
<dbReference type="Gene3D" id="2.60.40.10">
    <property type="entry name" value="Immunoglobulins"/>
    <property type="match status" value="1"/>
</dbReference>
<reference evidence="2" key="1">
    <citation type="journal article" date="2014" name="Front. Microbiol.">
        <title>High frequency of phylogenetically diverse reductive dehalogenase-homologous genes in deep subseafloor sedimentary metagenomes.</title>
        <authorList>
            <person name="Kawai M."/>
            <person name="Futagami T."/>
            <person name="Toyoda A."/>
            <person name="Takaki Y."/>
            <person name="Nishi S."/>
            <person name="Hori S."/>
            <person name="Arai W."/>
            <person name="Tsubouchi T."/>
            <person name="Morono Y."/>
            <person name="Uchiyama I."/>
            <person name="Ito T."/>
            <person name="Fujiyama A."/>
            <person name="Inagaki F."/>
            <person name="Takami H."/>
        </authorList>
    </citation>
    <scope>NUCLEOTIDE SEQUENCE</scope>
    <source>
        <strain evidence="2">Expedition CK06-06</strain>
    </source>
</reference>
<name>X0SE73_9ZZZZ</name>
<dbReference type="EMBL" id="BARS01007173">
    <property type="protein sequence ID" value="GAF79353.1"/>
    <property type="molecule type" value="Genomic_DNA"/>
</dbReference>
<dbReference type="PANTHER" id="PTHR11319:SF35">
    <property type="entry name" value="OUTER MEMBRANE PROTEIN PMPC-RELATED"/>
    <property type="match status" value="1"/>
</dbReference>
<dbReference type="CDD" id="cd00146">
    <property type="entry name" value="PKD"/>
    <property type="match status" value="1"/>
</dbReference>
<dbReference type="SUPFAM" id="SSF49299">
    <property type="entry name" value="PKD domain"/>
    <property type="match status" value="1"/>
</dbReference>
<sequence length="332" mass="34847">QADFSFAPGFAYPHVSITFNASASASEKDEIVQYAWQFGDGLTGTGKVASHTYVSLGYFTVTLTITTEHGQEASAQRTIHVVDAIVVPVDFTTIQEAINAASDGDTIVVLAGSYRENITFLGKAITVQSTDPSDATVVAATIIEGADNSDHSVVTFGNSETGASLLTGFTIRRRSLYQPFSGGGIYVREADPTIRSNHIVNNTAFFAGGGIYLVESRATIVGNRIANNSTTQGGGIAAEGYALFPTISDNEFEGNTASGGGAIQLSSIVPGHEPEGALPTTLTNNTFNANVATQWGGGAVYVGYDCKLKLDDPDSNVYSGNDPNDIFYEVPP</sequence>
<dbReference type="PROSITE" id="PS50093">
    <property type="entry name" value="PKD"/>
    <property type="match status" value="1"/>
</dbReference>
<dbReference type="PANTHER" id="PTHR11319">
    <property type="entry name" value="G PROTEIN-COUPLED RECEPTOR-RELATED"/>
    <property type="match status" value="1"/>
</dbReference>
<proteinExistence type="predicted"/>
<dbReference type="InterPro" id="IPR012334">
    <property type="entry name" value="Pectin_lyas_fold"/>
</dbReference>
<protein>
    <recommendedName>
        <fullName evidence="1">PKD domain-containing protein</fullName>
    </recommendedName>
</protein>
<dbReference type="InterPro" id="IPR022409">
    <property type="entry name" value="PKD/Chitinase_dom"/>
</dbReference>
<evidence type="ECO:0000313" key="2">
    <source>
        <dbReference type="EMBL" id="GAF79353.1"/>
    </source>
</evidence>
<feature type="non-terminal residue" evidence="2">
    <location>
        <position position="1"/>
    </location>
</feature>
<dbReference type="InterPro" id="IPR013783">
    <property type="entry name" value="Ig-like_fold"/>
</dbReference>
<organism evidence="2">
    <name type="scientific">marine sediment metagenome</name>
    <dbReference type="NCBI Taxonomy" id="412755"/>
    <lineage>
        <taxon>unclassified sequences</taxon>
        <taxon>metagenomes</taxon>
        <taxon>ecological metagenomes</taxon>
    </lineage>
</organism>
<feature type="domain" description="PKD" evidence="1">
    <location>
        <begin position="16"/>
        <end position="81"/>
    </location>
</feature>
<gene>
    <name evidence="2" type="ORF">S01H1_13865</name>
</gene>
<dbReference type="SUPFAM" id="SSF51126">
    <property type="entry name" value="Pectin lyase-like"/>
    <property type="match status" value="1"/>
</dbReference>
<dbReference type="Gene3D" id="2.160.20.10">
    <property type="entry name" value="Single-stranded right-handed beta-helix, Pectin lyase-like"/>
    <property type="match status" value="1"/>
</dbReference>